<evidence type="ECO:0000313" key="2">
    <source>
        <dbReference type="Proteomes" id="UP000232496"/>
    </source>
</evidence>
<dbReference type="AlphaFoldDB" id="A0AAN1IDD5"/>
<sequence length="79" mass="9406">MESRKLEAAKYLREGIGETTAYLLDNHPCEHRRRTRMVGLFLDGRSALMFICEVRYITSHEWSMCRYFDMSRLGEIDQN</sequence>
<accession>A0AAN1IDD5</accession>
<organism evidence="1 2">
    <name type="scientific">Bifidobacterium breve</name>
    <dbReference type="NCBI Taxonomy" id="1685"/>
    <lineage>
        <taxon>Bacteria</taxon>
        <taxon>Bacillati</taxon>
        <taxon>Actinomycetota</taxon>
        <taxon>Actinomycetes</taxon>
        <taxon>Bifidobacteriales</taxon>
        <taxon>Bifidobacteriaceae</taxon>
        <taxon>Bifidobacterium</taxon>
    </lineage>
</organism>
<dbReference type="EMBL" id="CP023198">
    <property type="protein sequence ID" value="AUE18046.1"/>
    <property type="molecule type" value="Genomic_DNA"/>
</dbReference>
<name>A0AAN1IDD5_BIFBR</name>
<protein>
    <submittedName>
        <fullName evidence="1">Transposase mutator-like family protein</fullName>
    </submittedName>
</protein>
<evidence type="ECO:0000313" key="1">
    <source>
        <dbReference type="EMBL" id="AUE18046.1"/>
    </source>
</evidence>
<reference evidence="1 2" key="1">
    <citation type="submission" date="2017-09" db="EMBL/GenBank/DDBJ databases">
        <title>Comparative genomics and methylome analysis of the gut commensal Bifidobacterium breve.</title>
        <authorList>
            <person name="Bottacini F."/>
            <person name="Morrissey R."/>
            <person name="Roberts R.J."/>
            <person name="James K."/>
            <person name="van Breen J."/>
            <person name="Egan M."/>
            <person name="Lambert J."/>
            <person name="van Limpt K."/>
            <person name="Stanton C."/>
            <person name="Knol J."/>
            <person name="O' Connell Motherway M."/>
            <person name="van Sinderen D."/>
        </authorList>
    </citation>
    <scope>NUCLEOTIDE SEQUENCE [LARGE SCALE GENOMIC DNA]</scope>
    <source>
        <strain evidence="1 2">DRBB29</strain>
    </source>
</reference>
<proteinExistence type="predicted"/>
<dbReference type="Proteomes" id="UP000232496">
    <property type="component" value="Chromosome"/>
</dbReference>
<gene>
    <name evidence="1" type="ORF">DRBB29_0477</name>
</gene>